<reference evidence="2" key="1">
    <citation type="submission" date="2017-02" db="EMBL/GenBank/DDBJ databases">
        <authorList>
            <person name="Varghese N."/>
            <person name="Submissions S."/>
        </authorList>
    </citation>
    <scope>NUCLEOTIDE SEQUENCE [LARGE SCALE GENOMIC DNA]</scope>
    <source>
        <strain evidence="2">VKM Ac-2052</strain>
    </source>
</reference>
<name>A0A1T4YMI3_9MICO</name>
<organism evidence="1 2">
    <name type="scientific">Agreia bicolorata</name>
    <dbReference type="NCBI Taxonomy" id="110935"/>
    <lineage>
        <taxon>Bacteria</taxon>
        <taxon>Bacillati</taxon>
        <taxon>Actinomycetota</taxon>
        <taxon>Actinomycetes</taxon>
        <taxon>Micrococcales</taxon>
        <taxon>Microbacteriaceae</taxon>
        <taxon>Agreia</taxon>
    </lineage>
</organism>
<proteinExistence type="predicted"/>
<dbReference type="AlphaFoldDB" id="A0A1T4YMI3"/>
<feature type="non-terminal residue" evidence="1">
    <location>
        <position position="1"/>
    </location>
</feature>
<dbReference type="EMBL" id="FUYG01000013">
    <property type="protein sequence ID" value="SKB02883.1"/>
    <property type="molecule type" value="Genomic_DNA"/>
</dbReference>
<dbReference type="Gene3D" id="1.10.30.50">
    <property type="match status" value="1"/>
</dbReference>
<evidence type="ECO:0008006" key="3">
    <source>
        <dbReference type="Google" id="ProtNLM"/>
    </source>
</evidence>
<sequence>AAMIDHARLVHPECVFPGCTVPSEQADMDHTEDHAYGGDTIPENLAPLSQAHHKVKHHTRWQFVQNGDDTLNATSPAGHVYTIPPEGRMRPAPQALINATTTATARNATTEEEDLADCPF</sequence>
<evidence type="ECO:0000313" key="2">
    <source>
        <dbReference type="Proteomes" id="UP000189735"/>
    </source>
</evidence>
<protein>
    <recommendedName>
        <fullName evidence="3">HNH endonuclease</fullName>
    </recommendedName>
</protein>
<dbReference type="RefSeq" id="WP_220387340.1">
    <property type="nucleotide sequence ID" value="NZ_FUYG01000013.1"/>
</dbReference>
<dbReference type="InterPro" id="IPR003615">
    <property type="entry name" value="HNH_nuc"/>
</dbReference>
<evidence type="ECO:0000313" key="1">
    <source>
        <dbReference type="EMBL" id="SKB02883.1"/>
    </source>
</evidence>
<dbReference type="Proteomes" id="UP000189735">
    <property type="component" value="Unassembled WGS sequence"/>
</dbReference>
<gene>
    <name evidence="1" type="ORF">SAMN06295879_3622</name>
</gene>
<dbReference type="CDD" id="cd00085">
    <property type="entry name" value="HNHc"/>
    <property type="match status" value="1"/>
</dbReference>
<accession>A0A1T4YMI3</accession>